<dbReference type="EMBL" id="GDHC01006032">
    <property type="protein sequence ID" value="JAQ12597.1"/>
    <property type="molecule type" value="Transcribed_RNA"/>
</dbReference>
<proteinExistence type="predicted"/>
<gene>
    <name evidence="2" type="primary">MLH1_1</name>
    <name evidence="2" type="ORF">CM83_101990</name>
    <name evidence="3" type="ORF">g.93020</name>
</gene>
<feature type="compositionally biased region" description="Polar residues" evidence="1">
    <location>
        <begin position="51"/>
        <end position="65"/>
    </location>
</feature>
<sequence length="118" mass="12830">MQPYVVGMNPPMMPQQYVYMMQPGPQTMGSPLPGNQDARPQSYVNYNQTLQQGGAARSQVNATTNPPNPTDVEASIWNMDLDAAKNTHDGTRAPSNTGALEDASKDDDDAFKGLTVNW</sequence>
<dbReference type="EMBL" id="GBHO01016766">
    <property type="protein sequence ID" value="JAG26838.1"/>
    <property type="molecule type" value="Transcribed_RNA"/>
</dbReference>
<accession>A0A0A9Y6X6</accession>
<evidence type="ECO:0000313" key="3">
    <source>
        <dbReference type="EMBL" id="JAQ12597.1"/>
    </source>
</evidence>
<organism evidence="2">
    <name type="scientific">Lygus hesperus</name>
    <name type="common">Western plant bug</name>
    <dbReference type="NCBI Taxonomy" id="30085"/>
    <lineage>
        <taxon>Eukaryota</taxon>
        <taxon>Metazoa</taxon>
        <taxon>Ecdysozoa</taxon>
        <taxon>Arthropoda</taxon>
        <taxon>Hexapoda</taxon>
        <taxon>Insecta</taxon>
        <taxon>Pterygota</taxon>
        <taxon>Neoptera</taxon>
        <taxon>Paraneoptera</taxon>
        <taxon>Hemiptera</taxon>
        <taxon>Heteroptera</taxon>
        <taxon>Panheteroptera</taxon>
        <taxon>Cimicomorpha</taxon>
        <taxon>Miridae</taxon>
        <taxon>Mirini</taxon>
        <taxon>Lygus</taxon>
    </lineage>
</organism>
<feature type="region of interest" description="Disordered" evidence="1">
    <location>
        <begin position="51"/>
        <end position="72"/>
    </location>
</feature>
<reference evidence="2" key="2">
    <citation type="submission" date="2014-07" db="EMBL/GenBank/DDBJ databases">
        <authorList>
            <person name="Hull J."/>
        </authorList>
    </citation>
    <scope>NUCLEOTIDE SEQUENCE</scope>
</reference>
<dbReference type="AlphaFoldDB" id="A0A0A9Y6X6"/>
<feature type="region of interest" description="Disordered" evidence="1">
    <location>
        <begin position="85"/>
        <end position="118"/>
    </location>
</feature>
<evidence type="ECO:0000256" key="1">
    <source>
        <dbReference type="SAM" id="MobiDB-lite"/>
    </source>
</evidence>
<reference evidence="3" key="3">
    <citation type="journal article" date="2016" name="Gigascience">
        <title>De novo construction of an expanded transcriptome assembly for the western tarnished plant bug, Lygus hesperus.</title>
        <authorList>
            <person name="Tassone E.E."/>
            <person name="Geib S.M."/>
            <person name="Hall B."/>
            <person name="Fabrick J.A."/>
            <person name="Brent C.S."/>
            <person name="Hull J.J."/>
        </authorList>
    </citation>
    <scope>NUCLEOTIDE SEQUENCE</scope>
</reference>
<evidence type="ECO:0000313" key="2">
    <source>
        <dbReference type="EMBL" id="JAG26838.1"/>
    </source>
</evidence>
<protein>
    <submittedName>
        <fullName evidence="2">DNA mismatch repair protein Mlh1</fullName>
    </submittedName>
</protein>
<name>A0A0A9Y6X6_LYGHE</name>
<reference evidence="2" key="1">
    <citation type="journal article" date="2014" name="PLoS ONE">
        <title>Transcriptome-Based Identification of ABC Transporters in the Western Tarnished Plant Bug Lygus hesperus.</title>
        <authorList>
            <person name="Hull J.J."/>
            <person name="Chaney K."/>
            <person name="Geib S.M."/>
            <person name="Fabrick J.A."/>
            <person name="Brent C.S."/>
            <person name="Walsh D."/>
            <person name="Lavine L.C."/>
        </authorList>
    </citation>
    <scope>NUCLEOTIDE SEQUENCE</scope>
</reference>